<feature type="transmembrane region" description="Helical" evidence="25">
    <location>
        <begin position="2492"/>
        <end position="2511"/>
    </location>
</feature>
<dbReference type="GO" id="GO:0005509">
    <property type="term" value="F:calcium ion binding"/>
    <property type="evidence" value="ECO:0007669"/>
    <property type="project" value="UniProtKB-UniRule"/>
</dbReference>
<evidence type="ECO:0007829" key="35">
    <source>
        <dbReference type="PeptideAtlas" id="A0A8V0XXY2"/>
    </source>
</evidence>
<dbReference type="Pfam" id="PF00008">
    <property type="entry name" value="EGF"/>
    <property type="match status" value="3"/>
</dbReference>
<comment type="caution">
    <text evidence="22">Lacks conserved residue(s) required for the propagation of feature annotation.</text>
</comment>
<dbReference type="Gene3D" id="2.60.40.60">
    <property type="entry name" value="Cadherins"/>
    <property type="match status" value="9"/>
</dbReference>
<feature type="domain" description="Cadherin" evidence="32">
    <location>
        <begin position="762"/>
        <end position="867"/>
    </location>
</feature>
<evidence type="ECO:0000256" key="3">
    <source>
        <dbReference type="ARBA" id="ARBA00010933"/>
    </source>
</evidence>
<feature type="domain" description="Cadherin" evidence="32">
    <location>
        <begin position="441"/>
        <end position="556"/>
    </location>
</feature>
<keyword evidence="17" id="KW-0325">Glycoprotein</keyword>
<dbReference type="CDD" id="cd00110">
    <property type="entry name" value="LamG"/>
    <property type="match status" value="1"/>
</dbReference>
<dbReference type="InterPro" id="IPR017981">
    <property type="entry name" value="GPCR_2-like_7TM"/>
</dbReference>
<evidence type="ECO:0000256" key="7">
    <source>
        <dbReference type="ARBA" id="ARBA00022553"/>
    </source>
</evidence>
<evidence type="ECO:0000256" key="9">
    <source>
        <dbReference type="ARBA" id="ARBA00022729"/>
    </source>
</evidence>
<feature type="disulfide bond" evidence="23">
    <location>
        <begin position="1845"/>
        <end position="1862"/>
    </location>
</feature>
<keyword evidence="7" id="KW-0597">Phosphoprotein</keyword>
<feature type="domain" description="Cadherin" evidence="32">
    <location>
        <begin position="868"/>
        <end position="969"/>
    </location>
</feature>
<dbReference type="SMART" id="SM00303">
    <property type="entry name" value="GPS"/>
    <property type="match status" value="1"/>
</dbReference>
<dbReference type="Pfam" id="PF00028">
    <property type="entry name" value="Cadherin"/>
    <property type="match status" value="8"/>
</dbReference>
<dbReference type="SMART" id="SM00112">
    <property type="entry name" value="CA"/>
    <property type="match status" value="9"/>
</dbReference>
<dbReference type="FunFam" id="2.60.40.60:FF:000010">
    <property type="entry name" value="Cadherin EGF LAG seven-pass G-type receptor 3"/>
    <property type="match status" value="2"/>
</dbReference>
<dbReference type="PROSITE" id="PS50227">
    <property type="entry name" value="G_PROTEIN_RECEP_F2_3"/>
    <property type="match status" value="1"/>
</dbReference>
<feature type="transmembrane region" description="Helical" evidence="25">
    <location>
        <begin position="2343"/>
        <end position="2361"/>
    </location>
</feature>
<dbReference type="GO" id="GO:0007156">
    <property type="term" value="P:homophilic cell adhesion via plasma membrane adhesion molecules"/>
    <property type="evidence" value="ECO:0007669"/>
    <property type="project" value="InterPro"/>
</dbReference>
<dbReference type="InterPro" id="IPR002126">
    <property type="entry name" value="Cadherin-like_dom"/>
</dbReference>
<evidence type="ECO:0000256" key="1">
    <source>
        <dbReference type="ARBA" id="ARBA00002066"/>
    </source>
</evidence>
<dbReference type="GO" id="GO:0005886">
    <property type="term" value="C:plasma membrane"/>
    <property type="evidence" value="ECO:0007669"/>
    <property type="project" value="UniProtKB-SubCell"/>
</dbReference>
<evidence type="ECO:0000256" key="13">
    <source>
        <dbReference type="ARBA" id="ARBA00023040"/>
    </source>
</evidence>
<dbReference type="SUPFAM" id="SSF81321">
    <property type="entry name" value="Family A G protein-coupled receptor-like"/>
    <property type="match status" value="1"/>
</dbReference>
<dbReference type="PROSITE" id="PS50261">
    <property type="entry name" value="G_PROTEIN_RECEP_F2_4"/>
    <property type="match status" value="1"/>
</dbReference>
<keyword evidence="14 25" id="KW-0472">Membrane</keyword>
<keyword evidence="20 23" id="KW-0424">Laminin EGF-like domain</keyword>
<feature type="disulfide bond" evidence="22">
    <location>
        <begin position="1257"/>
        <end position="1266"/>
    </location>
</feature>
<dbReference type="GeneTree" id="ENSGT00940000159839"/>
<dbReference type="PRINTS" id="PR00205">
    <property type="entry name" value="CADHERIN"/>
</dbReference>
<dbReference type="GO" id="GO:0007166">
    <property type="term" value="P:cell surface receptor signaling pathway"/>
    <property type="evidence" value="ECO:0007669"/>
    <property type="project" value="InterPro"/>
</dbReference>
<keyword evidence="12 25" id="KW-1133">Transmembrane helix</keyword>
<proteinExistence type="evidence at protein level"/>
<feature type="compositionally biased region" description="Polar residues" evidence="24">
    <location>
        <begin position="2139"/>
        <end position="2153"/>
    </location>
</feature>
<dbReference type="SUPFAM" id="SSF57184">
    <property type="entry name" value="Growth factor receptor domain"/>
    <property type="match status" value="1"/>
</dbReference>
<keyword evidence="16" id="KW-0675">Receptor</keyword>
<dbReference type="PROSITE" id="PS50221">
    <property type="entry name" value="GAIN_B"/>
    <property type="match status" value="1"/>
</dbReference>
<evidence type="ECO:0000259" key="27">
    <source>
        <dbReference type="PROSITE" id="PS50026"/>
    </source>
</evidence>
<evidence type="ECO:0000256" key="16">
    <source>
        <dbReference type="ARBA" id="ARBA00023170"/>
    </source>
</evidence>
<dbReference type="PROSITE" id="PS00022">
    <property type="entry name" value="EGF_1"/>
    <property type="match status" value="5"/>
</dbReference>
<reference evidence="33" key="3">
    <citation type="submission" date="2025-09" db="UniProtKB">
        <authorList>
            <consortium name="Ensembl"/>
        </authorList>
    </citation>
    <scope>IDENTIFICATION</scope>
    <source>
        <strain evidence="33">broiler</strain>
    </source>
</reference>
<dbReference type="Gene3D" id="2.170.300.10">
    <property type="entry name" value="Tie2 ligand-binding domain superfamily"/>
    <property type="match status" value="1"/>
</dbReference>
<dbReference type="PROSITE" id="PS01186">
    <property type="entry name" value="EGF_2"/>
    <property type="match status" value="1"/>
</dbReference>
<keyword evidence="18" id="KW-0807">Transducer</keyword>
<dbReference type="GO" id="GO:0007399">
    <property type="term" value="P:nervous system development"/>
    <property type="evidence" value="ECO:0007669"/>
    <property type="project" value="UniProtKB-ARBA"/>
</dbReference>
<sequence length="2592" mass="287648">QRAPRGAPGPARPPPPPPPGRGREGLPGNPAPGSARRAARTAEPPALPPAGRLRAAGAAPRRAPPAEPRGPRCGGLSPRRGRRRAAPEPRGADCAWAEGDGRRAARRARSPNSPPQFQLPSYQVSIPENEPAGTAVIVLRAQDPDEGEAGRLAYSMEALFDERSNDYFSIDPQTGGVVTARSLDRETKDTHVLKVTASDHGSPRRRSATTYLTVTVSDTNDHEPVFEQPEYRESIRENLEVGYEVLTIRATDGDAPANANMLYRLLEPGAGDGVFEIDPRSGVVRTRAPVDREEVSEYHLVVEANDQGKDPGPRSATAMVHITVEDENDNYPQFSEKRYLVQVQEDAPVNSQILQVQATDRDRGSNAQVHYSIVSGNLKGQFYIHSFSGAIDLINPLDYETIREYTLRIKAQDGGRPPLINSSGMVSVQVVDVNDNAPIFVSTPFQATVLENVPLGYSVLHIQAVDADSGENARLEYKLIEMAPPAGVAPASGDSGFPFQINNSTGWITVAAELDRETVENYHFGVEARDHGVPVMTSSASVSITVLDVNDNNPTFTEKVYHLRLNEDAAVGSSVLTLTAVDRDVNSVVTYQITSGNTRNRFAITSQSGGGLITLALPLDYKQERQYVLTVTASDGTRFDTVQVFINVTDANTHRPVFQSSHYTVSVSEDKPIGTSIVTISATDEDTGENARITYILDDNIPQFRIDPDTGTITTLMELDYEDQASYTLAITAHDNGIPQKSDTTYVEILILDANDNAPRFLRDRYQGSVFEDVPLSTSVLQLSATDRDSGLNGRLLYTFQGGDDGDGDFYIEPTSGVIRTLRKLDRENVAVYSLRAFAVDRGSPPLKASVDIQVTVLDINDNPPVFEKDEFDIFVEENSPVGSIVARISAADPDEGTNAQIMYQIVEGNIPEVFQLDLLNGDLTALMDLDYESRTEYVIVVQATSAPLVSRATVHIRLLDQNDNPPVLQDFQILFNNYVTNKSNSFPSGVIGKIPAHDPDVSDSLAYTFVQGNELNLLLLDSATGELKLSRDLDNNRPLEALMKVSVSDGVHSVTAVCTLRVTIITDDMLTNSITVRLENMSQERFLSPLLSLFVEGVATVLSTTKDGIFVFNIQNDTDVSSNILNVTFSALLPGGIRNKFFPSEDLQEQIYLNRTLLTTISTQRVLPFDDNICLREPCENYMKCVSVLKFDSSAPFISSNTVLFRPIHPINGLRCRCPPGFTGDYCETEIDLCYSNPCGSNGLCRSREGGYTCECYEDYTGEYCEVNARSGRCAPGVCKNGGTCINLLIGGFKCECPPGEYERPYCEMTTRSFPPQSFITFKGLRQRFHFTVSLMFATRERNALLLYNGRFNEKHDFIALEIIEEQIQLTFSAGETTTTVAPFVPGGVSDGQWHSVQVQYYNKPNIGRLGIPHGPSGEKVAVVTVDDCDTAVAVRFGSLIGNYTCAAQGTQTGSKKSLDLTGPLLLGGVPNLPEDFPVHNRQFIGCMRNLSIDSKPIDMASFIANNGTLPGCAAQRNYCEANWCQNGGTCVNKWSTYICECPVQYGGKNCEQVMPSPQRFSGESIIIWSELDITISVPWYIGLMFRTRKVNGMLMQANAGTASKINIQVELGMTQVASLKMTQSRVSDGEWHHLLIELKSAKDGKDIKYLAVMSLDYGMYQQNEQNPEFSKLKRIAFCHQGVRMGETSTNIATLNMKQAIKINVKEGCEVDNPCDSNPCPQHSYCSDDWDSYSCVCDPGYFGRDCVDVCNLNPCEHVSTCVHKPSSSHGYTCECGQSYYGQYCESKIDLPCPRGWWGNPICGPCNCETSKGFDPDCNKTNGECHCKANYYRPQSSDTCYPCDCFPSGSHTRSCDMETGQCPCKPGVIGRQCNRCDNPFAEVTARGCEVIYNGCPKAFEAGIWWPQTKFGQPAAVPCPKGSVGNAVRHCNIEKGWLPPELFNCTTNTFVDLKVMNEKLHRNETILDGDKTIQIVRVLQNATKYTHSMYGNDVRTAYQMMIRVLRYESQQQGFDLAATRDVEFNENIIKVGSALLDPNNKEQWEQIQRTEGGTAHLLRHYEDYFNNVAQNMKKTYMRPFVIVAANMIIAVDIFDKSNFTGARIPRFHEIKEDYPKDLESSVIFPDTLFRPSDRKVPTMRPSNQKLSSKVNSDARSPESMFTKRRKRHPDDSTHHTVAMVIIYRSLGHLLPENYDPDRRSLRLPNRPIINTPVVSTAVHSDGELPPNLVEKPIIVEYTMLETEERTKPVCVFWNHSIMIGGTGAWSSRGCELFSRNQSHIACQCNHLTSFAVLMDISKRENGEVLPLKIVTYTTVSISLVALLITFILLVLIRTLRSNLHSIHKNLVAALFFSELVFLIGINQTENPFVCTVIAILLHYFYMSTFAWMFVEQLHIYRMLTEVRNINFGHMRFYYVVGWGIPAIITGLAVGLDPQGYGNPDFCWLSVHDTLIWSFAGPIVIVVVINTVIFILAMKASCRRRQRSFEKTGKGSLLLLKSWTVNWNLGVVSETLLSNTHLCLQFGSNESFRFHFLLSKMIQGLFIFFFHCVFNKEVRKHLKNTLTGKKPLPDDSTATRATLLTVRKKMGKKSSSGW</sequence>
<feature type="domain" description="Laminin G" evidence="26">
    <location>
        <begin position="1557"/>
        <end position="1710"/>
    </location>
</feature>
<keyword evidence="6 22" id="KW-0245">EGF-like domain</keyword>
<dbReference type="InterPro" id="IPR009030">
    <property type="entry name" value="Growth_fac_rcpt_cys_sf"/>
</dbReference>
<evidence type="ECO:0000256" key="19">
    <source>
        <dbReference type="ARBA" id="ARBA00023278"/>
    </source>
</evidence>
<dbReference type="SMART" id="SM00181">
    <property type="entry name" value="EGF"/>
    <property type="match status" value="6"/>
</dbReference>
<dbReference type="InterPro" id="IPR020894">
    <property type="entry name" value="Cadherin_CS"/>
</dbReference>
<dbReference type="PRINTS" id="PR00249">
    <property type="entry name" value="GPCRSECRETIN"/>
</dbReference>
<evidence type="ECO:0000256" key="15">
    <source>
        <dbReference type="ARBA" id="ARBA00023157"/>
    </source>
</evidence>
<feature type="domain" description="Cadherin" evidence="32">
    <location>
        <begin position="118"/>
        <end position="226"/>
    </location>
</feature>
<dbReference type="FunFam" id="2.60.220.50:FF:000005">
    <property type="entry name" value="Cadherin EGF LAG seven-pass G-type receptor 2"/>
    <property type="match status" value="1"/>
</dbReference>
<feature type="domain" description="Cadherin" evidence="32">
    <location>
        <begin position="335"/>
        <end position="440"/>
    </location>
</feature>
<feature type="domain" description="Laminin EGF-like" evidence="28">
    <location>
        <begin position="1843"/>
        <end position="1890"/>
    </location>
</feature>
<feature type="domain" description="Laminin G" evidence="26">
    <location>
        <begin position="1310"/>
        <end position="1514"/>
    </location>
</feature>
<dbReference type="OrthoDB" id="26203at2759"/>
<comment type="function">
    <text evidence="1">Receptor that may have an important role in cell/cell signaling during nervous system formation.</text>
</comment>
<evidence type="ECO:0000256" key="20">
    <source>
        <dbReference type="ARBA" id="ARBA00023292"/>
    </source>
</evidence>
<dbReference type="Pfam" id="PF00002">
    <property type="entry name" value="7tm_2"/>
    <property type="match status" value="1"/>
</dbReference>
<evidence type="ECO:0000256" key="8">
    <source>
        <dbReference type="ARBA" id="ARBA00022692"/>
    </source>
</evidence>
<dbReference type="InterPro" id="IPR001881">
    <property type="entry name" value="EGF-like_Ca-bd_dom"/>
</dbReference>
<dbReference type="Gene3D" id="2.60.220.50">
    <property type="match status" value="1"/>
</dbReference>
<evidence type="ECO:0000256" key="17">
    <source>
        <dbReference type="ARBA" id="ARBA00023180"/>
    </source>
</evidence>
<dbReference type="PROSITE" id="PS50268">
    <property type="entry name" value="CADHERIN_2"/>
    <property type="match status" value="9"/>
</dbReference>
<dbReference type="FunFam" id="2.60.120.200:FF:000020">
    <property type="entry name" value="Cadherin EGF LAG seven-pass G-type receptor 2"/>
    <property type="match status" value="1"/>
</dbReference>
<feature type="transmembrane region" description="Helical" evidence="25">
    <location>
        <begin position="2308"/>
        <end position="2331"/>
    </location>
</feature>
<dbReference type="PROSITE" id="PS00650">
    <property type="entry name" value="G_PROTEIN_RECEP_F2_2"/>
    <property type="match status" value="1"/>
</dbReference>
<comment type="similarity">
    <text evidence="3">Belongs to the G-protein coupled receptor 2 family. LN-TM7 subfamily.</text>
</comment>
<evidence type="ECO:0000256" key="21">
    <source>
        <dbReference type="PROSITE-ProRule" id="PRU00043"/>
    </source>
</evidence>
<feature type="domain" description="Cadherin" evidence="32">
    <location>
        <begin position="557"/>
        <end position="658"/>
    </location>
</feature>
<organism evidence="33 34">
    <name type="scientific">Gallus gallus</name>
    <name type="common">Chicken</name>
    <dbReference type="NCBI Taxonomy" id="9031"/>
    <lineage>
        <taxon>Eukaryota</taxon>
        <taxon>Metazoa</taxon>
        <taxon>Chordata</taxon>
        <taxon>Craniata</taxon>
        <taxon>Vertebrata</taxon>
        <taxon>Euteleostomi</taxon>
        <taxon>Archelosauria</taxon>
        <taxon>Archosauria</taxon>
        <taxon>Dinosauria</taxon>
        <taxon>Saurischia</taxon>
        <taxon>Theropoda</taxon>
        <taxon>Coelurosauria</taxon>
        <taxon>Aves</taxon>
        <taxon>Neognathae</taxon>
        <taxon>Galloanserae</taxon>
        <taxon>Galliformes</taxon>
        <taxon>Phasianidae</taxon>
        <taxon>Phasianinae</taxon>
        <taxon>Gallus</taxon>
    </lineage>
</organism>
<dbReference type="PANTHER" id="PTHR24026:SF36">
    <property type="entry name" value="CADHERIN EGF LAG SEVEN-PASS G-TYPE RECEPTOR 1"/>
    <property type="match status" value="1"/>
</dbReference>
<dbReference type="CDD" id="cd00054">
    <property type="entry name" value="EGF_CA"/>
    <property type="match status" value="5"/>
</dbReference>
<dbReference type="SMART" id="SM00282">
    <property type="entry name" value="LamG"/>
    <property type="match status" value="1"/>
</dbReference>
<dbReference type="FunFam" id="2.10.25.10:FF:000047">
    <property type="entry name" value="Cadherin EGF LAG seven-pass G-type receptor 2"/>
    <property type="match status" value="1"/>
</dbReference>
<comment type="subcellular location">
    <subcellularLocation>
        <location evidence="2">Cell membrane</location>
        <topology evidence="2">Multi-pass membrane protein</topology>
    </subcellularLocation>
</comment>
<keyword evidence="9" id="KW-0732">Signal</keyword>
<dbReference type="InterPro" id="IPR017983">
    <property type="entry name" value="GPCR_2_secretin-like_CS"/>
</dbReference>
<dbReference type="FunFam" id="4.10.1240.10:FF:000003">
    <property type="entry name" value="Putative cadherin EGF LAG seven-pass G-type receptor 2"/>
    <property type="match status" value="1"/>
</dbReference>
<evidence type="ECO:0000259" key="29">
    <source>
        <dbReference type="PROSITE" id="PS50221"/>
    </source>
</evidence>
<feature type="domain" description="EGF-like" evidence="27">
    <location>
        <begin position="1271"/>
        <end position="1309"/>
    </location>
</feature>
<evidence type="ECO:0000256" key="6">
    <source>
        <dbReference type="ARBA" id="ARBA00022536"/>
    </source>
</evidence>
<feature type="disulfide bond" evidence="22">
    <location>
        <begin position="1543"/>
        <end position="1552"/>
    </location>
</feature>
<dbReference type="FunFam" id="2.10.25.10:FF:000089">
    <property type="entry name" value="Cadherin EGF LAG seven-pass G-type receptor 3"/>
    <property type="match status" value="1"/>
</dbReference>
<dbReference type="PROSITE" id="PS50026">
    <property type="entry name" value="EGF_3"/>
    <property type="match status" value="6"/>
</dbReference>
<dbReference type="InterPro" id="IPR001791">
    <property type="entry name" value="Laminin_G"/>
</dbReference>
<dbReference type="InterPro" id="IPR013320">
    <property type="entry name" value="ConA-like_dom_sf"/>
</dbReference>
<keyword evidence="34" id="KW-1185">Reference proteome</keyword>
<evidence type="ECO:0000256" key="2">
    <source>
        <dbReference type="ARBA" id="ARBA00004651"/>
    </source>
</evidence>
<dbReference type="InterPro" id="IPR056286">
    <property type="entry name" value="Cadherin_CELSR1-3_9th"/>
</dbReference>
<dbReference type="SUPFAM" id="SSF57196">
    <property type="entry name" value="EGF/Laminin"/>
    <property type="match status" value="3"/>
</dbReference>
<feature type="domain" description="G-protein coupled receptors family 2 profile 2" evidence="31">
    <location>
        <begin position="2306"/>
        <end position="2549"/>
    </location>
</feature>
<dbReference type="Pfam" id="PF23592">
    <property type="entry name" value="Cadherin_CELSR2_9th"/>
    <property type="match status" value="1"/>
</dbReference>
<reference evidence="33" key="2">
    <citation type="submission" date="2025-08" db="UniProtKB">
        <authorList>
            <consortium name="Ensembl"/>
        </authorList>
    </citation>
    <scope>IDENTIFICATION</scope>
    <source>
        <strain evidence="33">broiler</strain>
    </source>
</reference>
<dbReference type="SMART" id="SM00180">
    <property type="entry name" value="EGF_Lam"/>
    <property type="match status" value="1"/>
</dbReference>
<keyword evidence="5" id="KW-1003">Cell membrane</keyword>
<evidence type="ECO:0000259" key="31">
    <source>
        <dbReference type="PROSITE" id="PS50261"/>
    </source>
</evidence>
<dbReference type="CDD" id="cd11304">
    <property type="entry name" value="Cadherin_repeat"/>
    <property type="match status" value="8"/>
</dbReference>
<evidence type="ECO:0000259" key="26">
    <source>
        <dbReference type="PROSITE" id="PS50025"/>
    </source>
</evidence>
<keyword evidence="4" id="KW-0217">Developmental protein</keyword>
<keyword evidence="8 25" id="KW-0812">Transmembrane</keyword>
<evidence type="ECO:0000256" key="12">
    <source>
        <dbReference type="ARBA" id="ARBA00022989"/>
    </source>
</evidence>
<evidence type="ECO:0000259" key="32">
    <source>
        <dbReference type="PROSITE" id="PS50268"/>
    </source>
</evidence>
<dbReference type="Pfam" id="PF01825">
    <property type="entry name" value="GPS"/>
    <property type="match status" value="1"/>
</dbReference>
<dbReference type="FunFam" id="2.60.40.60:FF:000040">
    <property type="entry name" value="cadherin EGF LAG seven-pass G-type receptor 3"/>
    <property type="match status" value="1"/>
</dbReference>
<feature type="transmembrane region" description="Helical" evidence="25">
    <location>
        <begin position="2531"/>
        <end position="2548"/>
    </location>
</feature>
<dbReference type="InterPro" id="IPR046338">
    <property type="entry name" value="GAIN_dom_sf"/>
</dbReference>
<feature type="compositionally biased region" description="Low complexity" evidence="24">
    <location>
        <begin position="41"/>
        <end position="61"/>
    </location>
</feature>
<evidence type="ECO:0000313" key="34">
    <source>
        <dbReference type="Proteomes" id="UP000000539"/>
    </source>
</evidence>
<accession>A0A8V0XXY2</accession>
<dbReference type="FunFam" id="2.60.40.60:FF:000038">
    <property type="entry name" value="Cadherin EGF LAG seven-pass G-type receptor 3"/>
    <property type="match status" value="1"/>
</dbReference>
<feature type="domain" description="Cadherin" evidence="32">
    <location>
        <begin position="992"/>
        <end position="1092"/>
    </location>
</feature>
<dbReference type="PROSITE" id="PS50025">
    <property type="entry name" value="LAM_G_DOMAIN"/>
    <property type="match status" value="2"/>
</dbReference>
<dbReference type="FunFam" id="2.10.25.10:FF:000156">
    <property type="entry name" value="cadherin EGF LAG seven-pass G-type receptor 2"/>
    <property type="match status" value="1"/>
</dbReference>
<dbReference type="FunFam" id="2.10.25.10:FF:000011">
    <property type="entry name" value="Cadherin EGF LAG seven-pass G-type receptor"/>
    <property type="match status" value="1"/>
</dbReference>
<dbReference type="FunFam" id="2.60.40.60:FF:000044">
    <property type="entry name" value="Cadherin, EGF LAG seven-pass G-type receptor 3"/>
    <property type="match status" value="1"/>
</dbReference>
<keyword evidence="13" id="KW-0297">G-protein coupled receptor</keyword>
<dbReference type="FunFam" id="2.60.40.60:FF:000013">
    <property type="entry name" value="Cadherin EGF LAG seven-pass G-type receptor"/>
    <property type="match status" value="1"/>
</dbReference>
<dbReference type="FunFam" id="2.170.300.10:FF:000011">
    <property type="entry name" value="cadherin EGF LAG seven-pass G-type receptor 1"/>
    <property type="match status" value="1"/>
</dbReference>
<evidence type="ECO:0000259" key="28">
    <source>
        <dbReference type="PROSITE" id="PS50027"/>
    </source>
</evidence>
<keyword evidence="11 21" id="KW-0106">Calcium</keyword>
<dbReference type="InterPro" id="IPR000742">
    <property type="entry name" value="EGF"/>
</dbReference>
<dbReference type="FunFam" id="2.60.40.60:FF:000029">
    <property type="entry name" value="Cadherin EGF LAG seven-pass G-type receptor 3"/>
    <property type="match status" value="1"/>
</dbReference>
<feature type="domain" description="EGF-like" evidence="27">
    <location>
        <begin position="1231"/>
        <end position="1267"/>
    </location>
</feature>
<dbReference type="Gene3D" id="2.10.25.10">
    <property type="entry name" value="Laminin"/>
    <property type="match status" value="6"/>
</dbReference>
<dbReference type="Pfam" id="PF00053">
    <property type="entry name" value="EGF_laminin"/>
    <property type="match status" value="1"/>
</dbReference>
<dbReference type="InterPro" id="IPR000832">
    <property type="entry name" value="GPCR_2_secretin-like"/>
</dbReference>
<feature type="disulfide bond" evidence="23">
    <location>
        <begin position="1843"/>
        <end position="1855"/>
    </location>
</feature>
<dbReference type="GO" id="GO:0048513">
    <property type="term" value="P:animal organ development"/>
    <property type="evidence" value="ECO:0007669"/>
    <property type="project" value="UniProtKB-ARBA"/>
</dbReference>
<dbReference type="SUPFAM" id="SSF49313">
    <property type="entry name" value="Cadherin-like"/>
    <property type="match status" value="9"/>
</dbReference>
<feature type="compositionally biased region" description="Pro residues" evidence="24">
    <location>
        <begin position="10"/>
        <end position="20"/>
    </location>
</feature>
<evidence type="ECO:0000256" key="14">
    <source>
        <dbReference type="ARBA" id="ARBA00023136"/>
    </source>
</evidence>
<keyword evidence="10" id="KW-0677">Repeat</keyword>
<dbReference type="CDD" id="cd00055">
    <property type="entry name" value="EGF_Lam"/>
    <property type="match status" value="1"/>
</dbReference>
<dbReference type="InterPro" id="IPR002049">
    <property type="entry name" value="LE_dom"/>
</dbReference>
<evidence type="ECO:0000256" key="11">
    <source>
        <dbReference type="ARBA" id="ARBA00022837"/>
    </source>
</evidence>
<keyword evidence="15 22" id="KW-1015">Disulfide bond</keyword>
<feature type="region of interest" description="Disordered" evidence="24">
    <location>
        <begin position="2132"/>
        <end position="2169"/>
    </location>
</feature>
<dbReference type="InterPro" id="IPR032471">
    <property type="entry name" value="AGRL2-4_GAIN_subdom_A"/>
</dbReference>
<dbReference type="Gene3D" id="4.10.1240.10">
    <property type="entry name" value="GPCR, family 2, extracellular hormone receptor domain"/>
    <property type="match status" value="1"/>
</dbReference>
<dbReference type="FunFam" id="2.10.25.10:FF:000503">
    <property type="entry name" value="Cadherin EGF LAG seven-pass G-type receptor 1"/>
    <property type="match status" value="1"/>
</dbReference>
<evidence type="ECO:0000259" key="30">
    <source>
        <dbReference type="PROSITE" id="PS50227"/>
    </source>
</evidence>
<evidence type="ECO:0000256" key="18">
    <source>
        <dbReference type="ARBA" id="ARBA00023224"/>
    </source>
</evidence>
<feature type="domain" description="Cadherin" evidence="32">
    <location>
        <begin position="659"/>
        <end position="761"/>
    </location>
</feature>
<name>A0A8V0XXY2_CHICK</name>
<dbReference type="InterPro" id="IPR057244">
    <property type="entry name" value="GAIN_B"/>
</dbReference>
<evidence type="ECO:0000256" key="23">
    <source>
        <dbReference type="PROSITE-ProRule" id="PRU00460"/>
    </source>
</evidence>
<feature type="domain" description="EGF-like" evidence="27">
    <location>
        <begin position="1712"/>
        <end position="1748"/>
    </location>
</feature>
<dbReference type="Gene3D" id="1.20.1070.10">
    <property type="entry name" value="Rhodopsin 7-helix transmembrane proteins"/>
    <property type="match status" value="1"/>
</dbReference>
<dbReference type="PROSITE" id="PS00010">
    <property type="entry name" value="ASX_HYDROXYL"/>
    <property type="match status" value="2"/>
</dbReference>
<evidence type="ECO:0000313" key="33">
    <source>
        <dbReference type="Ensembl" id="ENSGALP00010011553.1"/>
    </source>
</evidence>
<dbReference type="Pfam" id="PF02210">
    <property type="entry name" value="Laminin_G_2"/>
    <property type="match status" value="1"/>
</dbReference>
<feature type="domain" description="G-protein coupled receptors family 2 profile 1" evidence="30">
    <location>
        <begin position="1875"/>
        <end position="1948"/>
    </location>
</feature>
<reference evidence="33" key="1">
    <citation type="submission" date="2020-11" db="EMBL/GenBank/DDBJ databases">
        <title>Gallus gallus (Chicken) genome, bGalGal1, GRCg7b, maternal haplotype autosomes + Z &amp; W.</title>
        <authorList>
            <person name="Warren W."/>
            <person name="Formenti G."/>
            <person name="Fedrigo O."/>
            <person name="Haase B."/>
            <person name="Mountcastle J."/>
            <person name="Balacco J."/>
            <person name="Tracey A."/>
            <person name="Schneider V."/>
            <person name="Okimoto R."/>
            <person name="Cheng H."/>
            <person name="Hawken R."/>
            <person name="Howe K."/>
            <person name="Jarvis E.D."/>
        </authorList>
    </citation>
    <scope>NUCLEOTIDE SEQUENCE [LARGE SCALE GENOMIC DNA]</scope>
    <source>
        <strain evidence="33">Broiler</strain>
    </source>
</reference>
<feature type="domain" description="EGF-like" evidence="27">
    <location>
        <begin position="1749"/>
        <end position="1786"/>
    </location>
</feature>
<dbReference type="InterPro" id="IPR036445">
    <property type="entry name" value="GPCR_2_extracell_dom_sf"/>
</dbReference>
<keyword evidence="19" id="KW-0379">Hydroxylation</keyword>
<dbReference type="InterPro" id="IPR001879">
    <property type="entry name" value="GPCR_2_extracellular_dom"/>
</dbReference>
<evidence type="ECO:0000256" key="4">
    <source>
        <dbReference type="ARBA" id="ARBA00022473"/>
    </source>
</evidence>
<dbReference type="Ensembl" id="ENSGALT00010020005.1">
    <property type="protein sequence ID" value="ENSGALP00010011553.1"/>
    <property type="gene ID" value="ENSGALG00010008275.1"/>
</dbReference>
<dbReference type="FunFam" id="2.60.40.60:FF:000023">
    <property type="entry name" value="Cadherin EGF LAG seven-pass G-type receptor 3"/>
    <property type="match status" value="2"/>
</dbReference>
<dbReference type="Proteomes" id="UP000000539">
    <property type="component" value="Chromosome 1"/>
</dbReference>
<dbReference type="Gene3D" id="2.60.120.200">
    <property type="match status" value="2"/>
</dbReference>
<dbReference type="PROSITE" id="PS01248">
    <property type="entry name" value="EGF_LAM_1"/>
    <property type="match status" value="1"/>
</dbReference>
<feature type="disulfide bond" evidence="22">
    <location>
        <begin position="1776"/>
        <end position="1785"/>
    </location>
</feature>
<dbReference type="Pfam" id="PF16489">
    <property type="entry name" value="GAIN"/>
    <property type="match status" value="1"/>
</dbReference>
<dbReference type="PROSITE" id="PS50027">
    <property type="entry name" value="EGF_LAM_2"/>
    <property type="match status" value="1"/>
</dbReference>
<feature type="transmembrane region" description="Helical" evidence="25">
    <location>
        <begin position="2367"/>
        <end position="2389"/>
    </location>
</feature>
<feature type="disulfide bond" evidence="22">
    <location>
        <begin position="1738"/>
        <end position="1747"/>
    </location>
</feature>
<feature type="transmembrane region" description="Helical" evidence="25">
    <location>
        <begin position="2410"/>
        <end position="2430"/>
    </location>
</feature>
<feature type="domain" description="EGF-like" evidence="27">
    <location>
        <begin position="1517"/>
        <end position="1553"/>
    </location>
</feature>
<dbReference type="GO" id="GO:0004930">
    <property type="term" value="F:G protein-coupled receptor activity"/>
    <property type="evidence" value="ECO:0007669"/>
    <property type="project" value="UniProtKB-KW"/>
</dbReference>
<feature type="transmembrane region" description="Helical" evidence="25">
    <location>
        <begin position="2450"/>
        <end position="2471"/>
    </location>
</feature>
<evidence type="ECO:0000256" key="25">
    <source>
        <dbReference type="SAM" id="Phobius"/>
    </source>
</evidence>
<evidence type="ECO:0000256" key="22">
    <source>
        <dbReference type="PROSITE-ProRule" id="PRU00076"/>
    </source>
</evidence>
<dbReference type="PROSITE" id="PS00232">
    <property type="entry name" value="CADHERIN_1"/>
    <property type="match status" value="6"/>
</dbReference>
<feature type="domain" description="EGF-like" evidence="27">
    <location>
        <begin position="1171"/>
        <end position="1229"/>
    </location>
</feature>
<dbReference type="InterPro" id="IPR000152">
    <property type="entry name" value="EGF-type_Asp/Asn_hydroxyl_site"/>
</dbReference>
<evidence type="ECO:0000256" key="5">
    <source>
        <dbReference type="ARBA" id="ARBA00022475"/>
    </source>
</evidence>
<feature type="disulfide bond" evidence="23">
    <location>
        <begin position="1864"/>
        <end position="1873"/>
    </location>
</feature>
<protein>
    <submittedName>
        <fullName evidence="33">Cadherin EGF LAG seven-pass G-type receptor 1</fullName>
    </submittedName>
</protein>
<feature type="disulfide bond" evidence="22">
    <location>
        <begin position="1219"/>
        <end position="1228"/>
    </location>
</feature>
<evidence type="ECO:0000256" key="24">
    <source>
        <dbReference type="SAM" id="MobiDB-lite"/>
    </source>
</evidence>
<feature type="domain" description="Cadherin" evidence="32">
    <location>
        <begin position="227"/>
        <end position="334"/>
    </location>
</feature>
<dbReference type="SMART" id="SM00179">
    <property type="entry name" value="EGF_CA"/>
    <property type="match status" value="4"/>
</dbReference>
<keyword evidence="35" id="KW-1267">Proteomics identification</keyword>
<feature type="domain" description="GAIN-B" evidence="29">
    <location>
        <begin position="2129"/>
        <end position="2299"/>
    </location>
</feature>
<dbReference type="GO" id="GO:0009952">
    <property type="term" value="P:anterior/posterior pattern specification"/>
    <property type="evidence" value="ECO:0007669"/>
    <property type="project" value="UniProtKB-ARBA"/>
</dbReference>
<dbReference type="FunFam" id="2.10.25.10:FF:000113">
    <property type="entry name" value="Cadherin, EGF LAG seven-pass G-type receptor 3"/>
    <property type="match status" value="1"/>
</dbReference>
<dbReference type="PANTHER" id="PTHR24026">
    <property type="entry name" value="FAT ATYPICAL CADHERIN-RELATED"/>
    <property type="match status" value="1"/>
</dbReference>
<dbReference type="InterPro" id="IPR000203">
    <property type="entry name" value="GPS"/>
</dbReference>
<feature type="region of interest" description="Disordered" evidence="24">
    <location>
        <begin position="1"/>
        <end position="121"/>
    </location>
</feature>
<dbReference type="SUPFAM" id="SSF49899">
    <property type="entry name" value="Concanavalin A-like lectins/glucanases"/>
    <property type="match status" value="2"/>
</dbReference>
<dbReference type="FunFam" id="1.25.40.610:FF:000005">
    <property type="entry name" value="cadherin EGF LAG seven-pass G-type receptor 2"/>
    <property type="match status" value="1"/>
</dbReference>
<evidence type="ECO:0000256" key="10">
    <source>
        <dbReference type="ARBA" id="ARBA00022737"/>
    </source>
</evidence>
<dbReference type="InterPro" id="IPR015919">
    <property type="entry name" value="Cadherin-like_sf"/>
</dbReference>
<dbReference type="SMART" id="SM00008">
    <property type="entry name" value="HormR"/>
    <property type="match status" value="1"/>
</dbReference>